<dbReference type="Proteomes" id="UP001324115">
    <property type="component" value="Unassembled WGS sequence"/>
</dbReference>
<evidence type="ECO:0000313" key="3">
    <source>
        <dbReference type="Proteomes" id="UP001324115"/>
    </source>
</evidence>
<protein>
    <submittedName>
        <fullName evidence="2">Uncharacterized protein</fullName>
    </submittedName>
</protein>
<proteinExistence type="predicted"/>
<feature type="chain" id="PRO_5043047483" evidence="1">
    <location>
        <begin position="27"/>
        <end position="114"/>
    </location>
</feature>
<name>A0AAN7DWR9_QUERU</name>
<keyword evidence="3" id="KW-1185">Reference proteome</keyword>
<evidence type="ECO:0000256" key="1">
    <source>
        <dbReference type="SAM" id="SignalP"/>
    </source>
</evidence>
<gene>
    <name evidence="2" type="ORF">RGQ29_032390</name>
</gene>
<organism evidence="2 3">
    <name type="scientific">Quercus rubra</name>
    <name type="common">Northern red oak</name>
    <name type="synonym">Quercus borealis</name>
    <dbReference type="NCBI Taxonomy" id="3512"/>
    <lineage>
        <taxon>Eukaryota</taxon>
        <taxon>Viridiplantae</taxon>
        <taxon>Streptophyta</taxon>
        <taxon>Embryophyta</taxon>
        <taxon>Tracheophyta</taxon>
        <taxon>Spermatophyta</taxon>
        <taxon>Magnoliopsida</taxon>
        <taxon>eudicotyledons</taxon>
        <taxon>Gunneridae</taxon>
        <taxon>Pentapetalae</taxon>
        <taxon>rosids</taxon>
        <taxon>fabids</taxon>
        <taxon>Fagales</taxon>
        <taxon>Fagaceae</taxon>
        <taxon>Quercus</taxon>
    </lineage>
</organism>
<dbReference type="PROSITE" id="PS51257">
    <property type="entry name" value="PROKAR_LIPOPROTEIN"/>
    <property type="match status" value="1"/>
</dbReference>
<reference evidence="2 3" key="1">
    <citation type="journal article" date="2023" name="G3 (Bethesda)">
        <title>A haplotype-resolved chromosome-scale genome for Quercus rubra L. provides insights into the genetics of adaptive traits for red oak species.</title>
        <authorList>
            <person name="Kapoor B."/>
            <person name="Jenkins J."/>
            <person name="Schmutz J."/>
            <person name="Zhebentyayeva T."/>
            <person name="Kuelheim C."/>
            <person name="Coggeshall M."/>
            <person name="Heim C."/>
            <person name="Lasky J.R."/>
            <person name="Leites L."/>
            <person name="Islam-Faridi N."/>
            <person name="Romero-Severson J."/>
            <person name="DeLeo V.L."/>
            <person name="Lucas S.M."/>
            <person name="Lazic D."/>
            <person name="Gailing O."/>
            <person name="Carlson J."/>
            <person name="Staton M."/>
        </authorList>
    </citation>
    <scope>NUCLEOTIDE SEQUENCE [LARGE SCALE GENOMIC DNA]</scope>
    <source>
        <strain evidence="2">Pseudo-F2</strain>
    </source>
</reference>
<dbReference type="AlphaFoldDB" id="A0AAN7DWR9"/>
<accession>A0AAN7DWR9</accession>
<dbReference type="EMBL" id="JAXUIC010000075">
    <property type="protein sequence ID" value="KAK4551351.1"/>
    <property type="molecule type" value="Genomic_DNA"/>
</dbReference>
<evidence type="ECO:0000313" key="2">
    <source>
        <dbReference type="EMBL" id="KAK4551351.1"/>
    </source>
</evidence>
<feature type="signal peptide" evidence="1">
    <location>
        <begin position="1"/>
        <end position="26"/>
    </location>
</feature>
<comment type="caution">
    <text evidence="2">The sequence shown here is derived from an EMBL/GenBank/DDBJ whole genome shotgun (WGS) entry which is preliminary data.</text>
</comment>
<keyword evidence="1" id="KW-0732">Signal</keyword>
<sequence>MRTKSFCQGALLGSLVCFLLVVSCYAEQDQTTSGLGVPSHNEEFNTAADLDEGKFKKPIPFFKKPFPPKIPIFKKPIPHPIPVFKKPLPPPIPIVKKPLPPIPGFENQLFHQLQ</sequence>